<dbReference type="PANTHER" id="PTHR11803:SF44">
    <property type="entry name" value="RUTC FAMILY PROTEIN YJGH"/>
    <property type="match status" value="1"/>
</dbReference>
<evidence type="ECO:0000313" key="2">
    <source>
        <dbReference type="Proteomes" id="UP000613030"/>
    </source>
</evidence>
<comment type="caution">
    <text evidence="1">The sequence shown here is derived from an EMBL/GenBank/DDBJ whole genome shotgun (WGS) entry which is preliminary data.</text>
</comment>
<reference evidence="1 2" key="1">
    <citation type="submission" date="2021-01" db="EMBL/GenBank/DDBJ databases">
        <title>Chryseolinea sp. Jin1 Genome sequencing and assembly.</title>
        <authorList>
            <person name="Kim I."/>
        </authorList>
    </citation>
    <scope>NUCLEOTIDE SEQUENCE [LARGE SCALE GENOMIC DNA]</scope>
    <source>
        <strain evidence="1 2">Jin1</strain>
    </source>
</reference>
<proteinExistence type="predicted"/>
<name>A0ABS1KXE8_9BACT</name>
<keyword evidence="2" id="KW-1185">Reference proteome</keyword>
<sequence>MPIIQHTPEGVFPPYRNYSHAVEVKGDARLLFISGLNGYHEDGQSMPDAFEAQGELIWKHIGTILKSAAMDYTNIISVRTYLADPSFDEANVQLRMKYLGNNKPSLTVICCQLLEKKWKLEVEVVAAKD</sequence>
<dbReference type="Pfam" id="PF01042">
    <property type="entry name" value="Ribonuc_L-PSP"/>
    <property type="match status" value="1"/>
</dbReference>
<protein>
    <submittedName>
        <fullName evidence="1">RidA family protein</fullName>
    </submittedName>
</protein>
<dbReference type="RefSeq" id="WP_202013778.1">
    <property type="nucleotide sequence ID" value="NZ_JAERRB010000009.1"/>
</dbReference>
<dbReference type="SUPFAM" id="SSF55298">
    <property type="entry name" value="YjgF-like"/>
    <property type="match status" value="1"/>
</dbReference>
<dbReference type="InterPro" id="IPR006175">
    <property type="entry name" value="YjgF/YER057c/UK114"/>
</dbReference>
<dbReference type="CDD" id="cd00448">
    <property type="entry name" value="YjgF_YER057c_UK114_family"/>
    <property type="match status" value="1"/>
</dbReference>
<evidence type="ECO:0000313" key="1">
    <source>
        <dbReference type="EMBL" id="MBL0744134.1"/>
    </source>
</evidence>
<gene>
    <name evidence="1" type="ORF">JI741_23080</name>
</gene>
<accession>A0ABS1KXE8</accession>
<dbReference type="Gene3D" id="3.30.1330.40">
    <property type="entry name" value="RutC-like"/>
    <property type="match status" value="1"/>
</dbReference>
<dbReference type="EMBL" id="JAERRB010000009">
    <property type="protein sequence ID" value="MBL0744134.1"/>
    <property type="molecule type" value="Genomic_DNA"/>
</dbReference>
<organism evidence="1 2">
    <name type="scientific">Chryseolinea lacunae</name>
    <dbReference type="NCBI Taxonomy" id="2801331"/>
    <lineage>
        <taxon>Bacteria</taxon>
        <taxon>Pseudomonadati</taxon>
        <taxon>Bacteroidota</taxon>
        <taxon>Cytophagia</taxon>
        <taxon>Cytophagales</taxon>
        <taxon>Fulvivirgaceae</taxon>
        <taxon>Chryseolinea</taxon>
    </lineage>
</organism>
<dbReference type="InterPro" id="IPR035959">
    <property type="entry name" value="RutC-like_sf"/>
</dbReference>
<dbReference type="Proteomes" id="UP000613030">
    <property type="component" value="Unassembled WGS sequence"/>
</dbReference>
<dbReference type="PANTHER" id="PTHR11803">
    <property type="entry name" value="2-IMINOBUTANOATE/2-IMINOPROPANOATE DEAMINASE RIDA"/>
    <property type="match status" value="1"/>
</dbReference>